<protein>
    <submittedName>
        <fullName evidence="1">Uncharacterized protein</fullName>
    </submittedName>
</protein>
<evidence type="ECO:0000313" key="1">
    <source>
        <dbReference type="EMBL" id="KKL16663.1"/>
    </source>
</evidence>
<accession>A0A0F9DXU1</accession>
<feature type="non-terminal residue" evidence="1">
    <location>
        <position position="1"/>
    </location>
</feature>
<sequence>GVDIKAGDFLFLGTSVVATPIAAARLVKDFRKVPELNGRDSERRALL</sequence>
<organism evidence="1">
    <name type="scientific">marine sediment metagenome</name>
    <dbReference type="NCBI Taxonomy" id="412755"/>
    <lineage>
        <taxon>unclassified sequences</taxon>
        <taxon>metagenomes</taxon>
        <taxon>ecological metagenomes</taxon>
    </lineage>
</organism>
<dbReference type="AlphaFoldDB" id="A0A0F9DXU1"/>
<gene>
    <name evidence="1" type="ORF">LCGC14_2493270</name>
</gene>
<name>A0A0F9DXU1_9ZZZZ</name>
<dbReference type="EMBL" id="LAZR01039571">
    <property type="protein sequence ID" value="KKL16663.1"/>
    <property type="molecule type" value="Genomic_DNA"/>
</dbReference>
<reference evidence="1" key="1">
    <citation type="journal article" date="2015" name="Nature">
        <title>Complex archaea that bridge the gap between prokaryotes and eukaryotes.</title>
        <authorList>
            <person name="Spang A."/>
            <person name="Saw J.H."/>
            <person name="Jorgensen S.L."/>
            <person name="Zaremba-Niedzwiedzka K."/>
            <person name="Martijn J."/>
            <person name="Lind A.E."/>
            <person name="van Eijk R."/>
            <person name="Schleper C."/>
            <person name="Guy L."/>
            <person name="Ettema T.J."/>
        </authorList>
    </citation>
    <scope>NUCLEOTIDE SEQUENCE</scope>
</reference>
<comment type="caution">
    <text evidence="1">The sequence shown here is derived from an EMBL/GenBank/DDBJ whole genome shotgun (WGS) entry which is preliminary data.</text>
</comment>
<proteinExistence type="predicted"/>